<accession>A0A842HBC2</accession>
<name>A0A842HBC2_9BACT</name>
<evidence type="ECO:0000313" key="2">
    <source>
        <dbReference type="EMBL" id="MBC2592927.1"/>
    </source>
</evidence>
<feature type="compositionally biased region" description="Polar residues" evidence="1">
    <location>
        <begin position="10"/>
        <end position="21"/>
    </location>
</feature>
<evidence type="ECO:0000256" key="1">
    <source>
        <dbReference type="SAM" id="MobiDB-lite"/>
    </source>
</evidence>
<dbReference type="RefSeq" id="WP_185673936.1">
    <property type="nucleotide sequence ID" value="NZ_JACHVB010000012.1"/>
</dbReference>
<dbReference type="Proteomes" id="UP000546464">
    <property type="component" value="Unassembled WGS sequence"/>
</dbReference>
<evidence type="ECO:0008006" key="4">
    <source>
        <dbReference type="Google" id="ProtNLM"/>
    </source>
</evidence>
<evidence type="ECO:0000313" key="3">
    <source>
        <dbReference type="Proteomes" id="UP000546464"/>
    </source>
</evidence>
<feature type="region of interest" description="Disordered" evidence="1">
    <location>
        <begin position="1"/>
        <end position="21"/>
    </location>
</feature>
<dbReference type="AlphaFoldDB" id="A0A842HBC2"/>
<dbReference type="EMBL" id="JACHVB010000012">
    <property type="protein sequence ID" value="MBC2592927.1"/>
    <property type="molecule type" value="Genomic_DNA"/>
</dbReference>
<protein>
    <recommendedName>
        <fullName evidence="4">Cellobiose phosphorylase</fullName>
    </recommendedName>
</protein>
<keyword evidence="3" id="KW-1185">Reference proteome</keyword>
<sequence length="1154" mass="130215">MSKEKISRPRSASKSACAPATTSPNDTFVTIDGTRFQCIEHVEQMPPFFFSVISPENHWMFAASNGALSAGRGSPDTSLFPYYTVDKIIDNWNTTGPQTIIVADGCRWEPFKPYSRLQYPVNQRLLKSIDGDIIIFEETNGDLQLRFSYSWQTSPKYGFVRQVKLENTGPVSRKLAVVDGLCNFMPAGLDARTQLHYSCLGDAYKLSELDTERKLLIHRMASSLTDEAVPMECLLATAVWSHGWDGSEVLLRHEDADAFLSAPSKHKVVESVRAMRGCYLNAGHFSLKAKGTKAWVQVADIRQTQQQVAELQLHLKNPEKIWQDVLTDIDRGHSRLQALVASSDAQQLSAEEAVTAHHHANVLFNIMRGGVFEDNYTVSRELLTRHIETHHTRLTETEKAWLAHLPETLSFPELVARSREEVGGPLARLCQQYLPLTFSRRHGDPSRPWNNFAIQTRDANGQPVVGFQGNWRDIFQNWESLAWSFPRYNDAFLAQFLNASTADGYNPYRLTSSGIEWEKPDPEDPWASIGYWGDHQIIYLLKFLEFSFDLDSESLRNRLGNADYVFADVPYEIKPFEQLERDPNHSIHFNAERDRQISERTRTEGSDGRLLHDSAGRLVTASLLEKLLIPLAVKLSNLVPGGGIWMNTQRPEWNDANNALAGYGLSMVTTAYLHRYVGFLEKLLKPVQGEFDCHENFHQFLEHLDAFFQSTPAVDKKPNPKRTYASIRALGKAGEAYRSSVYRGESGTRTQLEVSQILAFLGRARAHLFACIRGNQRNDGLYHSYNVLHIEPSHQTANIERLGLMLEGQVAVLSSGAISPAEAVRILDLLAESPLYCPHRQSYILYTDRELPRFLETNRVKPDDARAIPLLKAMIDARDNTLLISSPKEKCLRFHPAMVNRFALEKRLDEIDRDPERKELLINSREAVLALYEATFNHRSFTGRSGSMFAYEGLGSIYWHMVSKLMLAAAELSLQASRINDSASFAALRHQYYTIQNGLGFRKTPQEYGAFPADAYSHTPAHAGAQQPGLTGMVKEGILCRFAELGVSYRKGEVVFRPRLLRREEFLSQPRSVDIIDTAGLSTHYTVPVGGLLFTLAQVPVIYHLDESPDTRMEVYLADGSSRTIPSDTLPQDLAEELIGRTGRIKRIEISFAM</sequence>
<gene>
    <name evidence="2" type="ORF">H5P28_01510</name>
</gene>
<proteinExistence type="predicted"/>
<organism evidence="2 3">
    <name type="scientific">Ruficoccus amylovorans</name>
    <dbReference type="NCBI Taxonomy" id="1804625"/>
    <lineage>
        <taxon>Bacteria</taxon>
        <taxon>Pseudomonadati</taxon>
        <taxon>Verrucomicrobiota</taxon>
        <taxon>Opitutia</taxon>
        <taxon>Puniceicoccales</taxon>
        <taxon>Cerasicoccaceae</taxon>
        <taxon>Ruficoccus</taxon>
    </lineage>
</organism>
<reference evidence="2 3" key="1">
    <citation type="submission" date="2020-07" db="EMBL/GenBank/DDBJ databases">
        <authorList>
            <person name="Feng X."/>
        </authorList>
    </citation>
    <scope>NUCLEOTIDE SEQUENCE [LARGE SCALE GENOMIC DNA]</scope>
    <source>
        <strain evidence="2 3">JCM31066</strain>
    </source>
</reference>
<comment type="caution">
    <text evidence="2">The sequence shown here is derived from an EMBL/GenBank/DDBJ whole genome shotgun (WGS) entry which is preliminary data.</text>
</comment>